<name>A0A1V6PBK3_PENDC</name>
<dbReference type="PANTHER" id="PTHR36851">
    <property type="entry name" value="UNNAMED PRODUCT"/>
    <property type="match status" value="1"/>
</dbReference>
<dbReference type="OrthoDB" id="5819478at2759"/>
<proteinExistence type="predicted"/>
<dbReference type="InterPro" id="IPR001173">
    <property type="entry name" value="Glyco_trans_2-like"/>
</dbReference>
<feature type="domain" description="Glycosyltransferase 2-like" evidence="1">
    <location>
        <begin position="1"/>
        <end position="142"/>
    </location>
</feature>
<comment type="caution">
    <text evidence="2">The sequence shown here is derived from an EMBL/GenBank/DDBJ whole genome shotgun (WGS) entry which is preliminary data.</text>
</comment>
<sequence>MYPGTMISIPTSVFSLPLSLAEKVGGLDSDPTAIGEDMHMLLKCYFETGGNVISRVVYVPASQCNVSSDRDRGRDCGWRRLMDTLFARYRQALRHMWGALILWLCSASLAWISPPSEAMLVPAPTALCSVAVTLHPTLACALSVSDILRGMSFVGMNICLASYERWHTLCLNARMRDLQEANLPDTGFSQRIRYKPQYLLDRVAFPVAGTLFGAVPTIHWTGRLICRVSKKPTFNLEVALA</sequence>
<reference evidence="3" key="1">
    <citation type="journal article" date="2017" name="Nat. Microbiol.">
        <title>Global analysis of biosynthetic gene clusters reveals vast potential of secondary metabolite production in Penicillium species.</title>
        <authorList>
            <person name="Nielsen J.C."/>
            <person name="Grijseels S."/>
            <person name="Prigent S."/>
            <person name="Ji B."/>
            <person name="Dainat J."/>
            <person name="Nielsen K.F."/>
            <person name="Frisvad J.C."/>
            <person name="Workman M."/>
            <person name="Nielsen J."/>
        </authorList>
    </citation>
    <scope>NUCLEOTIDE SEQUENCE [LARGE SCALE GENOMIC DNA]</scope>
    <source>
        <strain evidence="3">IBT 11843</strain>
    </source>
</reference>
<dbReference type="STRING" id="69771.A0A1V6PBK3"/>
<evidence type="ECO:0000259" key="1">
    <source>
        <dbReference type="Pfam" id="PF13632"/>
    </source>
</evidence>
<dbReference type="AlphaFoldDB" id="A0A1V6PBK3"/>
<organism evidence="2 3">
    <name type="scientific">Penicillium decumbens</name>
    <dbReference type="NCBI Taxonomy" id="69771"/>
    <lineage>
        <taxon>Eukaryota</taxon>
        <taxon>Fungi</taxon>
        <taxon>Dikarya</taxon>
        <taxon>Ascomycota</taxon>
        <taxon>Pezizomycotina</taxon>
        <taxon>Eurotiomycetes</taxon>
        <taxon>Eurotiomycetidae</taxon>
        <taxon>Eurotiales</taxon>
        <taxon>Aspergillaceae</taxon>
        <taxon>Penicillium</taxon>
    </lineage>
</organism>
<protein>
    <recommendedName>
        <fullName evidence="1">Glycosyltransferase 2-like domain-containing protein</fullName>
    </recommendedName>
</protein>
<accession>A0A1V6PBK3</accession>
<evidence type="ECO:0000313" key="2">
    <source>
        <dbReference type="EMBL" id="OQD74401.1"/>
    </source>
</evidence>
<dbReference type="Proteomes" id="UP000191522">
    <property type="component" value="Unassembled WGS sequence"/>
</dbReference>
<keyword evidence="3" id="KW-1185">Reference proteome</keyword>
<evidence type="ECO:0000313" key="3">
    <source>
        <dbReference type="Proteomes" id="UP000191522"/>
    </source>
</evidence>
<gene>
    <name evidence="2" type="ORF">PENDEC_c011G00515</name>
</gene>
<dbReference type="Pfam" id="PF13632">
    <property type="entry name" value="Glyco_trans_2_3"/>
    <property type="match status" value="1"/>
</dbReference>
<dbReference type="EMBL" id="MDYL01000011">
    <property type="protein sequence ID" value="OQD74401.1"/>
    <property type="molecule type" value="Genomic_DNA"/>
</dbReference>
<dbReference type="PANTHER" id="PTHR36851:SF1">
    <property type="entry name" value="GLYCO_TRANS_2-LIKE DOMAIN-CONTAINING PROTEIN"/>
    <property type="match status" value="1"/>
</dbReference>